<accession>A0A0K8SLK1</accession>
<dbReference type="Pfam" id="PF20417">
    <property type="entry name" value="Gemin6_C"/>
    <property type="match status" value="1"/>
</dbReference>
<dbReference type="EMBL" id="GBRD01011628">
    <property type="protein sequence ID" value="JAG54196.1"/>
    <property type="molecule type" value="Transcribed_RNA"/>
</dbReference>
<feature type="domain" description="AD" evidence="1">
    <location>
        <begin position="67"/>
        <end position="163"/>
    </location>
</feature>
<dbReference type="GO" id="GO:0032797">
    <property type="term" value="C:SMN complex"/>
    <property type="evidence" value="ECO:0007669"/>
    <property type="project" value="TreeGrafter"/>
</dbReference>
<dbReference type="PANTHER" id="PTHR14710:SF2">
    <property type="entry name" value="GEM-ASSOCIATED PROTEIN 6"/>
    <property type="match status" value="1"/>
</dbReference>
<sequence>MIPNSKEVNECHNIDIIELRDYVDKYVRVSIKGGKVFEGVMYTVDPVSGCVVLVNRPTNSFDLIFGHAVDKIVVLKDTGEKLTLFDNPQASQKIDSPKKDAMMKLKNWLLQNRIPVVEVGTELKLGDMLTIVPPYNSDCCLSTNEIVLDNVQRLIQSSRLNEGTLSISSLSN</sequence>
<dbReference type="InterPro" id="IPR009422">
    <property type="entry name" value="Gemin6"/>
</dbReference>
<dbReference type="InterPro" id="IPR047574">
    <property type="entry name" value="AD"/>
</dbReference>
<evidence type="ECO:0000313" key="2">
    <source>
        <dbReference type="EMBL" id="JAG54196.1"/>
    </source>
</evidence>
<protein>
    <recommendedName>
        <fullName evidence="1">AD domain-containing protein</fullName>
    </recommendedName>
</protein>
<dbReference type="PROSITE" id="PS52001">
    <property type="entry name" value="AD"/>
    <property type="match status" value="1"/>
</dbReference>
<proteinExistence type="predicted"/>
<dbReference type="Gene3D" id="2.30.30.100">
    <property type="match status" value="1"/>
</dbReference>
<dbReference type="Pfam" id="PF06372">
    <property type="entry name" value="Gemin6"/>
    <property type="match status" value="1"/>
</dbReference>
<dbReference type="GO" id="GO:0000245">
    <property type="term" value="P:spliceosomal complex assembly"/>
    <property type="evidence" value="ECO:0007669"/>
    <property type="project" value="InterPro"/>
</dbReference>
<dbReference type="GO" id="GO:0005634">
    <property type="term" value="C:nucleus"/>
    <property type="evidence" value="ECO:0007669"/>
    <property type="project" value="InterPro"/>
</dbReference>
<reference evidence="2" key="1">
    <citation type="submission" date="2014-09" db="EMBL/GenBank/DDBJ databases">
        <authorList>
            <person name="Magalhaes I.L.F."/>
            <person name="Oliveira U."/>
            <person name="Santos F.R."/>
            <person name="Vidigal T.H.D.A."/>
            <person name="Brescovit A.D."/>
            <person name="Santos A.J."/>
        </authorList>
    </citation>
    <scope>NUCLEOTIDE SEQUENCE</scope>
</reference>
<dbReference type="InterPro" id="IPR046856">
    <property type="entry name" value="Gemin6_C"/>
</dbReference>
<dbReference type="PANTHER" id="PTHR14710">
    <property type="entry name" value="GEM-ASSOCIATED PROTEIN 6"/>
    <property type="match status" value="1"/>
</dbReference>
<dbReference type="AlphaFoldDB" id="A0A0K8SLK1"/>
<dbReference type="GO" id="GO:0000387">
    <property type="term" value="P:spliceosomal snRNP assembly"/>
    <property type="evidence" value="ECO:0007669"/>
    <property type="project" value="TreeGrafter"/>
</dbReference>
<dbReference type="InterPro" id="IPR046857">
    <property type="entry name" value="Gemin6_Sm-like_dom"/>
</dbReference>
<evidence type="ECO:0000259" key="1">
    <source>
        <dbReference type="PROSITE" id="PS52001"/>
    </source>
</evidence>
<organism evidence="2">
    <name type="scientific">Lygus hesperus</name>
    <name type="common">Western plant bug</name>
    <dbReference type="NCBI Taxonomy" id="30085"/>
    <lineage>
        <taxon>Eukaryota</taxon>
        <taxon>Metazoa</taxon>
        <taxon>Ecdysozoa</taxon>
        <taxon>Arthropoda</taxon>
        <taxon>Hexapoda</taxon>
        <taxon>Insecta</taxon>
        <taxon>Pterygota</taxon>
        <taxon>Neoptera</taxon>
        <taxon>Paraneoptera</taxon>
        <taxon>Hemiptera</taxon>
        <taxon>Heteroptera</taxon>
        <taxon>Panheteroptera</taxon>
        <taxon>Cimicomorpha</taxon>
        <taxon>Miridae</taxon>
        <taxon>Mirini</taxon>
        <taxon>Lygus</taxon>
    </lineage>
</organism>
<name>A0A0K8SLK1_LYGHE</name>